<dbReference type="KEGG" id="spha:D3Y57_12710"/>
<protein>
    <recommendedName>
        <fullName evidence="4">DUF2946 domain-containing protein</fullName>
    </recommendedName>
</protein>
<sequence length="133" mass="14038">MNALRSWILAQRKLAFVLVAVVLFAKMFVPTGYMFTPTTGGFVVQMCSGQGATPILVHIGEQAPVEDHSGPGKMDAPCAFSGIGMMAMAAVDLSLLIVAIAFILALGTVSTRAPIVRALARLRPPLRAPPIFS</sequence>
<keyword evidence="1" id="KW-0472">Membrane</keyword>
<keyword evidence="1" id="KW-0812">Transmembrane</keyword>
<evidence type="ECO:0000313" key="2">
    <source>
        <dbReference type="EMBL" id="AYJ86668.1"/>
    </source>
</evidence>
<evidence type="ECO:0008006" key="4">
    <source>
        <dbReference type="Google" id="ProtNLM"/>
    </source>
</evidence>
<dbReference type="Proteomes" id="UP000276254">
    <property type="component" value="Chromosome"/>
</dbReference>
<evidence type="ECO:0000313" key="3">
    <source>
        <dbReference type="Proteomes" id="UP000276254"/>
    </source>
</evidence>
<accession>A0A494TMK6</accession>
<dbReference type="EMBL" id="CP032829">
    <property type="protein sequence ID" value="AYJ86668.1"/>
    <property type="molecule type" value="Genomic_DNA"/>
</dbReference>
<dbReference type="RefSeq" id="WP_121153293.1">
    <property type="nucleotide sequence ID" value="NZ_CP032829.1"/>
</dbReference>
<feature type="transmembrane region" description="Helical" evidence="1">
    <location>
        <begin position="14"/>
        <end position="35"/>
    </location>
</feature>
<dbReference type="OrthoDB" id="7478750at2"/>
<gene>
    <name evidence="2" type="ORF">D3Y57_12710</name>
</gene>
<reference evidence="2 3" key="1">
    <citation type="submission" date="2018-09" db="EMBL/GenBank/DDBJ databases">
        <title>Sphingomonas peninsula sp. nov., isolated from fildes peninsula, Antarctic soil.</title>
        <authorList>
            <person name="Yingchao G."/>
        </authorList>
    </citation>
    <scope>NUCLEOTIDE SEQUENCE [LARGE SCALE GENOMIC DNA]</scope>
    <source>
        <strain evidence="2 3">YZ-8</strain>
    </source>
</reference>
<keyword evidence="1" id="KW-1133">Transmembrane helix</keyword>
<keyword evidence="3" id="KW-1185">Reference proteome</keyword>
<dbReference type="AlphaFoldDB" id="A0A494TMK6"/>
<proteinExistence type="predicted"/>
<evidence type="ECO:0000256" key="1">
    <source>
        <dbReference type="SAM" id="Phobius"/>
    </source>
</evidence>
<name>A0A494TMK6_SPHPE</name>
<feature type="transmembrane region" description="Helical" evidence="1">
    <location>
        <begin position="83"/>
        <end position="107"/>
    </location>
</feature>
<organism evidence="2 3">
    <name type="scientific">Sphingomonas paeninsulae</name>
    <dbReference type="NCBI Taxonomy" id="2319844"/>
    <lineage>
        <taxon>Bacteria</taxon>
        <taxon>Pseudomonadati</taxon>
        <taxon>Pseudomonadota</taxon>
        <taxon>Alphaproteobacteria</taxon>
        <taxon>Sphingomonadales</taxon>
        <taxon>Sphingomonadaceae</taxon>
        <taxon>Sphingomonas</taxon>
    </lineage>
</organism>